<dbReference type="AlphaFoldDB" id="A0A6T6KAE8"/>
<evidence type="ECO:0000313" key="2">
    <source>
        <dbReference type="EMBL" id="CAD8390259.1"/>
    </source>
</evidence>
<dbReference type="EMBL" id="HBEK01000840">
    <property type="protein sequence ID" value="CAD8390257.1"/>
    <property type="molecule type" value="Transcribed_RNA"/>
</dbReference>
<sequence>MNRLRGDSISRSQFNFWIGWRNGSRSGARGLSSLVTNSELARRVDIMDQLGKNIMTPLWNVADDHVEGEVFKAENQIQWYRNFYAKNGKGEGELDKDLYFAAEELYNILHAYHATRLISGGMLSLENELLRQSGPLGTSMGRISDDLTKQLHGWNDAVTKFIMTLPLKSTLRFKCNKELSWSYACITSLLELPRASYDMKGNTGSGFYLPDERLPDN</sequence>
<accession>A0A6T6KAE8</accession>
<protein>
    <submittedName>
        <fullName evidence="2">Uncharacterized protein</fullName>
    </submittedName>
</protein>
<gene>
    <name evidence="1" type="ORF">RMAR0315_LOCUS475</name>
    <name evidence="2" type="ORF">RMAR0315_LOCUS476</name>
</gene>
<organism evidence="2">
    <name type="scientific">Rhodosorus marinus</name>
    <dbReference type="NCBI Taxonomy" id="101924"/>
    <lineage>
        <taxon>Eukaryota</taxon>
        <taxon>Rhodophyta</taxon>
        <taxon>Stylonematophyceae</taxon>
        <taxon>Stylonematales</taxon>
        <taxon>Stylonemataceae</taxon>
        <taxon>Rhodosorus</taxon>
    </lineage>
</organism>
<dbReference type="EMBL" id="HBEK01000841">
    <property type="protein sequence ID" value="CAD8390259.1"/>
    <property type="molecule type" value="Transcribed_RNA"/>
</dbReference>
<name>A0A6T6KAE8_9RHOD</name>
<proteinExistence type="predicted"/>
<evidence type="ECO:0000313" key="1">
    <source>
        <dbReference type="EMBL" id="CAD8390257.1"/>
    </source>
</evidence>
<reference evidence="2" key="1">
    <citation type="submission" date="2021-01" db="EMBL/GenBank/DDBJ databases">
        <authorList>
            <person name="Corre E."/>
            <person name="Pelletier E."/>
            <person name="Niang G."/>
            <person name="Scheremetjew M."/>
            <person name="Finn R."/>
            <person name="Kale V."/>
            <person name="Holt S."/>
            <person name="Cochrane G."/>
            <person name="Meng A."/>
            <person name="Brown T."/>
            <person name="Cohen L."/>
        </authorList>
    </citation>
    <scope>NUCLEOTIDE SEQUENCE</scope>
    <source>
        <strain evidence="2">UTEX LB 2760</strain>
    </source>
</reference>